<name>A0A9K3LM25_9STRA</name>
<feature type="compositionally biased region" description="Polar residues" evidence="1">
    <location>
        <begin position="62"/>
        <end position="75"/>
    </location>
</feature>
<organism evidence="2 3">
    <name type="scientific">Nitzschia inconspicua</name>
    <dbReference type="NCBI Taxonomy" id="303405"/>
    <lineage>
        <taxon>Eukaryota</taxon>
        <taxon>Sar</taxon>
        <taxon>Stramenopiles</taxon>
        <taxon>Ochrophyta</taxon>
        <taxon>Bacillariophyta</taxon>
        <taxon>Bacillariophyceae</taxon>
        <taxon>Bacillariophycidae</taxon>
        <taxon>Bacillariales</taxon>
        <taxon>Bacillariaceae</taxon>
        <taxon>Nitzschia</taxon>
    </lineage>
</organism>
<protein>
    <submittedName>
        <fullName evidence="2">Uncharacterized protein</fullName>
    </submittedName>
</protein>
<dbReference type="EMBL" id="JAGRRH010000009">
    <property type="protein sequence ID" value="KAG7364320.1"/>
    <property type="molecule type" value="Genomic_DNA"/>
</dbReference>
<reference evidence="2" key="2">
    <citation type="submission" date="2021-04" db="EMBL/GenBank/DDBJ databases">
        <authorList>
            <person name="Podell S."/>
        </authorList>
    </citation>
    <scope>NUCLEOTIDE SEQUENCE</scope>
    <source>
        <strain evidence="2">Hildebrandi</strain>
    </source>
</reference>
<evidence type="ECO:0000313" key="2">
    <source>
        <dbReference type="EMBL" id="KAG7364320.1"/>
    </source>
</evidence>
<dbReference type="Proteomes" id="UP000693970">
    <property type="component" value="Unassembled WGS sequence"/>
</dbReference>
<dbReference type="OrthoDB" id="45948at2759"/>
<accession>A0A9K3LM25</accession>
<evidence type="ECO:0000256" key="1">
    <source>
        <dbReference type="SAM" id="MobiDB-lite"/>
    </source>
</evidence>
<sequence>MGCCASQPTAEATAKDPTTNAEKAKETGSELALQSGEANGGTMTSIPPEAPISDPTAPPTTVPEQASGVAQSPTPKSYVAPAPGVKHVREAYQGKGWAPPQKEWEATEKRKGDKTRIEVEDEWDEDGNLRRTTIKHITTPDWKVKKEKTIEIIPAEEAEKMGLGRKP</sequence>
<keyword evidence="3" id="KW-1185">Reference proteome</keyword>
<feature type="compositionally biased region" description="Polar residues" evidence="1">
    <location>
        <begin position="1"/>
        <end position="21"/>
    </location>
</feature>
<evidence type="ECO:0000313" key="3">
    <source>
        <dbReference type="Proteomes" id="UP000693970"/>
    </source>
</evidence>
<feature type="region of interest" description="Disordered" evidence="1">
    <location>
        <begin position="1"/>
        <end position="116"/>
    </location>
</feature>
<comment type="caution">
    <text evidence="2">The sequence shown here is derived from an EMBL/GenBank/DDBJ whole genome shotgun (WGS) entry which is preliminary data.</text>
</comment>
<proteinExistence type="predicted"/>
<dbReference type="AlphaFoldDB" id="A0A9K3LM25"/>
<gene>
    <name evidence="2" type="ORF">IV203_037522</name>
</gene>
<feature type="compositionally biased region" description="Basic and acidic residues" evidence="1">
    <location>
        <begin position="102"/>
        <end position="116"/>
    </location>
</feature>
<reference evidence="2" key="1">
    <citation type="journal article" date="2021" name="Sci. Rep.">
        <title>Diploid genomic architecture of Nitzschia inconspicua, an elite biomass production diatom.</title>
        <authorList>
            <person name="Oliver A."/>
            <person name="Podell S."/>
            <person name="Pinowska A."/>
            <person name="Traller J.C."/>
            <person name="Smith S.R."/>
            <person name="McClure R."/>
            <person name="Beliaev A."/>
            <person name="Bohutskyi P."/>
            <person name="Hill E.A."/>
            <person name="Rabines A."/>
            <person name="Zheng H."/>
            <person name="Allen L.Z."/>
            <person name="Kuo A."/>
            <person name="Grigoriev I.V."/>
            <person name="Allen A.E."/>
            <person name="Hazlebeck D."/>
            <person name="Allen E.E."/>
        </authorList>
    </citation>
    <scope>NUCLEOTIDE SEQUENCE</scope>
    <source>
        <strain evidence="2">Hildebrandi</strain>
    </source>
</reference>